<feature type="region of interest" description="Disordered" evidence="18">
    <location>
        <begin position="2113"/>
        <end position="2138"/>
    </location>
</feature>
<dbReference type="GO" id="GO:0005524">
    <property type="term" value="F:ATP binding"/>
    <property type="evidence" value="ECO:0007669"/>
    <property type="project" value="UniProtKB-UniRule"/>
</dbReference>
<dbReference type="Pfam" id="PF07714">
    <property type="entry name" value="PK_Tyr_Ser-Thr"/>
    <property type="match status" value="2"/>
</dbReference>
<sequence length="2599" mass="291987">MGSKSDSGPQIGDFRTPEPYLITKLESAEKTWQELSVKLADPDITSNPNEYQKLAQSVAELDEVVQTYRTFKACEKQLEETKALAKEEGTDEEMAEMITSEINTLTSQINDLEEKLKVLLLPSDPLDERNILLEVRAGTGGDEAGIWAGDLVRMYQYYSERNSWKCSPVSSSEAEKGGFKTYVMEIKGNRVYSKLKYESGVHRVQRVPQTEAQGRVHTSTATVAIMPEADEVEVEIDPKDIELTTARSGGAGGQNVNKVETAVDLFHKPTGIRIFCTEERTQLRNKSRALQLLRAKLYEIKVREQQESIRNQRKLQVGTGARAEKIRTYNYKDNRVTDHRLKMNFELTSFLNGDIEAAVQSCVAMEQKELLEELALSVGALANFNFQRKKPQSKLMLHTKIKLFSIGVLVLSFLGLAVYTGILPANLKAPPTTARLISNVAINCGSVGNLTALNGREWIGESALGVDHISGKSSSSVHVQTSSSGITVDPVPYKTSRISSTEFRYTFPVNPGQKIVRLHFYPASYRGFEKWVDYFSVKAGPFTLLRNYSASPAAQTSGLSYIVKEFCLNVEEGNRELTVTFSPSLMDKTYAFVNGIEIISMPGGLYYTPELKLGALIVGLSHRSYFFIDNGTALEVVHRFNVGGISINSMEDFGLFRQWDEDINFLLEPRGRRVRHRVLKYKNIPAPVAPIKIYQTSWKIVTGLYNTNYHLTWRIPVDLGFGYLVRLHFCELDYRMAERTIREFNVHINNQIAETWADVIRWSNEVGIPMYKDYVVILEEDDEGGGKFDITIRLESDDELVFGLLNGMEIFKLSNLENNLAASDIVYPIGLSTPLNPKNEKFSIANVIGNAMTVITILLSIVAYSLRKCCEEQYPDGRGAESASVELRCRVFSLAEIKLATQKFSDECVIGKGGFGKVYKGVIPGVPGIVAIKRLNLFSRQGANEFWAEIETLSKLRHIQLVSLIGYCNEFGEMILVYEYIPGGTLADNLYKFARKGMDCVPLSWEQRLRICIGKPAVEVQSFGEPISLLSRFQECTAEGDASRIVDPSLQGGISSDSLKRFVKTVENCLQLLPSNRPTMAKVVSSLERAIEKHQSHMNSELVDSNVETTCLSHNETKILEQIGTSPPAEVISEKQTENLASTSRDENSHETKILDGIVISPPAELNSKIPTENLASTSRGEILRPRIRDSAGVRKSLFSWPWIVGNGKENVTREPANEKTVPPIPGKSNDGVDTNGGSVGSREHRVGAVRSGVPQEILSIDIQALSLDELKKLTDNFGEKALIGEGSCGQVYMGTLSNGQKVAIKKMDESSRSETDSDFAEELSTVPRLKHEHLIELLGYWLEGHNRILAYEYATMGSLHDVLHGKKGAQGSVLNWNQRVKIAYGAAKGLEHLHEKVRPTIVHGRVSSKNVLLFDDFVPKIADFSLGTKPLVWENLWSPTSLVDSLELYGFGRTEQIIVTTKESDDIYNFGVVLLELLTGRKPIDHNRPRGQKNLITWATPRLSEDKVKQCVDPKLNNDYPRKGVAKMAAIAALCLQWEEEFRPTMSTVRRLLRTEIEKLCSEKTVHNSSIPIQFEGQDLSSCVPVLIFYTPVLIFSIIHILATYKRLKNNRSQELPFMILVKNNRSKGQTRSALDVVDDGEFQHAKLYNIKSHKVVQNCEFRVPLKGEDDFILGSSHGWVIYASNPPNSLELFNPFSGKSIKIPCSNNPVRFQKVILSCDPTSRPNDFVVAAICSVRRGAYEELRLGLWKADQPCWTIFNETNWDIIFYNGLLYGMDMRGQLVAFDYKTNNEDQFGREEVINVPTYDVERAVFLAKKETWPQGFMSEMMNSWSRRNFYLERSIQVATSGPYGHDPPPPPDPDLCIKSATPPLIDDRSLKKPRFQMREQDGETGGGKETPQPAGPQPLNSLRGTPMSHPMNFQGKLFGWAIPKVLIRDRVEEQLAKPWRNVVDMERDYFLVTFANPSDVEMVLSKGPWLIGTTYLHTQRWTNDFDAKVNKFDIRDCNQLVEYENLDCICMSCDWVGHFAGTYGFEGPRQAPEKQNTDGDQKSGTTGAKKLVTVTVQEKPVFGEWMYAPKLGRQRMAQANTHKNKHHPSMQSAGSRYSVLESLNEEEKESSEDLAANFRTERATNRSQGSGIWREVISAGLECGLKNPKDKGKEIGLVDKGSGAETAQPTGSSRTLDQRRSQEIIVEPSTQTGPETDPARNSLEPGCSKIGEVNPTTGPFPNATPVSSNLDPSKHMAVLDTRVSGGMQSEGNLLEQPQSAGGNEEMEFFFMNTKILCCDVREVGSTPFGHAFEDILNYHKPEVVAILEPRISGKNADLFVRKCGESVKVEILTCNRQFVHTEITSLERAFFVTFVSANLDPRIRREGDFNSIVRKSENWIFDNQLQDVQTDGVKFTWRSRSLQQRLDRFLCNEEWLNLFPDTLCAHLPKRQSDHNPLLLTESFSNFVDQTWNRQADFGEATSTFMIAAQRWNRKIFGNIFHRNKRTLARLVGIQRARDSRESDRLVSLEYEFQAELDLILAQEHSLWIQKTTQNWNLDGDHSTKFYHSFANSRRRKKIIGALLGENGNWQRSVTTSVHGNAVLPGPVHS</sequence>
<dbReference type="NCBIfam" id="NF001859">
    <property type="entry name" value="PRK00591.1"/>
    <property type="match status" value="1"/>
</dbReference>
<dbReference type="FunFam" id="3.30.70.1660:FF:000014">
    <property type="entry name" value="Peptide chain release factor 1"/>
    <property type="match status" value="1"/>
</dbReference>
<keyword evidence="15 19" id="KW-0472">Membrane</keyword>
<dbReference type="Gene3D" id="3.30.200.20">
    <property type="entry name" value="Phosphorylase Kinase, domain 1"/>
    <property type="match status" value="1"/>
</dbReference>
<dbReference type="InterPro" id="IPR024788">
    <property type="entry name" value="Malectin-like_Carb-bd_dom"/>
</dbReference>
<dbReference type="NCBIfam" id="TIGR00019">
    <property type="entry name" value="prfA"/>
    <property type="match status" value="1"/>
</dbReference>
<keyword evidence="13" id="KW-0648">Protein biosynthesis</keyword>
<dbReference type="InterPro" id="IPR045853">
    <property type="entry name" value="Pep_chain_release_fac_I_sf"/>
</dbReference>
<evidence type="ECO:0000256" key="10">
    <source>
        <dbReference type="ARBA" id="ARBA00022741"/>
    </source>
</evidence>
<keyword evidence="22" id="KW-1185">Reference proteome</keyword>
<dbReference type="Gene3D" id="6.10.140.1950">
    <property type="match status" value="1"/>
</dbReference>
<dbReference type="FunFam" id="3.30.200.20:FF:000039">
    <property type="entry name" value="receptor-like protein kinase FERONIA"/>
    <property type="match status" value="1"/>
</dbReference>
<dbReference type="Gene3D" id="3.30.70.1660">
    <property type="match status" value="2"/>
</dbReference>
<comment type="similarity">
    <text evidence="2">Belongs to the prokaryotic/mitochondrial release factor family.</text>
</comment>
<dbReference type="Pfam" id="PF03462">
    <property type="entry name" value="PCRF"/>
    <property type="match status" value="1"/>
</dbReference>
<evidence type="ECO:0000256" key="18">
    <source>
        <dbReference type="SAM" id="MobiDB-lite"/>
    </source>
</evidence>
<comment type="subcellular location">
    <subcellularLocation>
        <location evidence="1">Membrane</location>
        <topology evidence="1">Single-pass type I membrane protein</topology>
    </subcellularLocation>
</comment>
<evidence type="ECO:0000256" key="15">
    <source>
        <dbReference type="ARBA" id="ARBA00023136"/>
    </source>
</evidence>
<dbReference type="SUPFAM" id="SSF75620">
    <property type="entry name" value="Release factor"/>
    <property type="match status" value="1"/>
</dbReference>
<evidence type="ECO:0000259" key="20">
    <source>
        <dbReference type="PROSITE" id="PS50011"/>
    </source>
</evidence>
<feature type="binding site" evidence="17">
    <location>
        <position position="933"/>
    </location>
    <ligand>
        <name>ATP</name>
        <dbReference type="ChEBI" id="CHEBI:30616"/>
    </ligand>
</feature>
<keyword evidence="4" id="KW-0963">Cytoplasm</keyword>
<feature type="region of interest" description="Disordered" evidence="18">
    <location>
        <begin position="1850"/>
        <end position="1916"/>
    </location>
</feature>
<keyword evidence="10 17" id="KW-0547">Nucleotide-binding</keyword>
<dbReference type="Gene3D" id="2.60.120.430">
    <property type="entry name" value="Galactose-binding lectin"/>
    <property type="match status" value="2"/>
</dbReference>
<feature type="region of interest" description="Disordered" evidence="18">
    <location>
        <begin position="1214"/>
        <end position="1243"/>
    </location>
</feature>
<evidence type="ECO:0000256" key="6">
    <source>
        <dbReference type="ARBA" id="ARBA00022553"/>
    </source>
</evidence>
<evidence type="ECO:0000256" key="13">
    <source>
        <dbReference type="ARBA" id="ARBA00022917"/>
    </source>
</evidence>
<dbReference type="PROSITE" id="PS50011">
    <property type="entry name" value="PROTEIN_KINASE_DOM"/>
    <property type="match status" value="2"/>
</dbReference>
<evidence type="ECO:0000256" key="7">
    <source>
        <dbReference type="ARBA" id="ARBA00022679"/>
    </source>
</evidence>
<dbReference type="GO" id="GO:0016020">
    <property type="term" value="C:membrane"/>
    <property type="evidence" value="ECO:0007669"/>
    <property type="project" value="UniProtKB-SubCell"/>
</dbReference>
<keyword evidence="5" id="KW-0723">Serine/threonine-protein kinase</keyword>
<dbReference type="HAMAP" id="MF_00093">
    <property type="entry name" value="Rel_fac_1"/>
    <property type="match status" value="1"/>
</dbReference>
<evidence type="ECO:0000256" key="11">
    <source>
        <dbReference type="ARBA" id="ARBA00022777"/>
    </source>
</evidence>
<evidence type="ECO:0000256" key="12">
    <source>
        <dbReference type="ARBA" id="ARBA00022840"/>
    </source>
</evidence>
<evidence type="ECO:0000256" key="1">
    <source>
        <dbReference type="ARBA" id="ARBA00004479"/>
    </source>
</evidence>
<keyword evidence="7" id="KW-0808">Transferase</keyword>
<feature type="region of interest" description="Disordered" evidence="18">
    <location>
        <begin position="2154"/>
        <end position="2215"/>
    </location>
</feature>
<dbReference type="Pfam" id="PF03478">
    <property type="entry name" value="Beta-prop_KIB1-4"/>
    <property type="match status" value="1"/>
</dbReference>
<keyword evidence="3" id="KW-0488">Methylation</keyword>
<dbReference type="Gene3D" id="3.30.160.20">
    <property type="match status" value="1"/>
</dbReference>
<evidence type="ECO:0000256" key="17">
    <source>
        <dbReference type="PROSITE-ProRule" id="PRU10141"/>
    </source>
</evidence>
<gene>
    <name evidence="21" type="ORF">OLC1_LOCUS14057</name>
</gene>
<dbReference type="EMBL" id="OX459122">
    <property type="protein sequence ID" value="CAI9105334.1"/>
    <property type="molecule type" value="Genomic_DNA"/>
</dbReference>
<dbReference type="FunFam" id="2.60.120.430:FF:000007">
    <property type="entry name" value="FERONIA receptor-like kinase"/>
    <property type="match status" value="1"/>
</dbReference>
<evidence type="ECO:0000256" key="19">
    <source>
        <dbReference type="SAM" id="Phobius"/>
    </source>
</evidence>
<feature type="compositionally biased region" description="Basic and acidic residues" evidence="18">
    <location>
        <begin position="1875"/>
        <end position="1891"/>
    </location>
</feature>
<dbReference type="PROSITE" id="PS00745">
    <property type="entry name" value="RF_PROK_I"/>
    <property type="match status" value="1"/>
</dbReference>
<dbReference type="Pfam" id="PF00472">
    <property type="entry name" value="RF-1"/>
    <property type="match status" value="1"/>
</dbReference>
<keyword evidence="9" id="KW-0732">Signal</keyword>
<dbReference type="InterPro" id="IPR005139">
    <property type="entry name" value="PCRF"/>
</dbReference>
<dbReference type="InterPro" id="IPR017441">
    <property type="entry name" value="Protein_kinase_ATP_BS"/>
</dbReference>
<proteinExistence type="inferred from homology"/>
<dbReference type="FunFam" id="2.60.120.430:FF:000003">
    <property type="entry name" value="FERONIA receptor-like kinase"/>
    <property type="match status" value="1"/>
</dbReference>
<evidence type="ECO:0000256" key="14">
    <source>
        <dbReference type="ARBA" id="ARBA00022989"/>
    </source>
</evidence>
<dbReference type="Pfam" id="PF14111">
    <property type="entry name" value="DUF4283"/>
    <property type="match status" value="1"/>
</dbReference>
<dbReference type="FunFam" id="3.30.70.1660:FF:000002">
    <property type="entry name" value="Peptide chain release factor 1"/>
    <property type="match status" value="1"/>
</dbReference>
<evidence type="ECO:0000256" key="16">
    <source>
        <dbReference type="ARBA" id="ARBA00023180"/>
    </source>
</evidence>
<feature type="transmembrane region" description="Helical" evidence="19">
    <location>
        <begin position="403"/>
        <end position="425"/>
    </location>
</feature>
<dbReference type="SUPFAM" id="SSF56112">
    <property type="entry name" value="Protein kinase-like (PK-like)"/>
    <property type="match status" value="2"/>
</dbReference>
<dbReference type="SUPFAM" id="SSF56219">
    <property type="entry name" value="DNase I-like"/>
    <property type="match status" value="1"/>
</dbReference>
<dbReference type="PANTHER" id="PTHR47983:SF16">
    <property type="entry name" value="OS02G0565500 PROTEIN"/>
    <property type="match status" value="1"/>
</dbReference>
<dbReference type="GO" id="GO:0005737">
    <property type="term" value="C:cytoplasm"/>
    <property type="evidence" value="ECO:0007669"/>
    <property type="project" value="UniProtKB-ARBA"/>
</dbReference>
<dbReference type="Proteomes" id="UP001161247">
    <property type="component" value="Chromosome 5"/>
</dbReference>
<dbReference type="InterPro" id="IPR011009">
    <property type="entry name" value="Kinase-like_dom_sf"/>
</dbReference>
<keyword evidence="14 19" id="KW-1133">Transmembrane helix</keyword>
<evidence type="ECO:0000256" key="4">
    <source>
        <dbReference type="ARBA" id="ARBA00022490"/>
    </source>
</evidence>
<dbReference type="InterPro" id="IPR004373">
    <property type="entry name" value="RF-1"/>
</dbReference>
<dbReference type="FunFam" id="3.30.160.20:FF:000027">
    <property type="entry name" value="Peptide chain release factor 1"/>
    <property type="match status" value="1"/>
</dbReference>
<evidence type="ECO:0000256" key="3">
    <source>
        <dbReference type="ARBA" id="ARBA00022481"/>
    </source>
</evidence>
<protein>
    <submittedName>
        <fullName evidence="21">OLC1v1004231C1</fullName>
    </submittedName>
</protein>
<keyword evidence="8 19" id="KW-0812">Transmembrane</keyword>
<feature type="compositionally biased region" description="Polar residues" evidence="18">
    <location>
        <begin position="2175"/>
        <end position="2185"/>
    </location>
</feature>
<evidence type="ECO:0000313" key="22">
    <source>
        <dbReference type="Proteomes" id="UP001161247"/>
    </source>
</evidence>
<feature type="domain" description="Protein kinase" evidence="20">
    <location>
        <begin position="904"/>
        <end position="1294"/>
    </location>
</feature>
<reference evidence="21" key="1">
    <citation type="submission" date="2023-03" db="EMBL/GenBank/DDBJ databases">
        <authorList>
            <person name="Julca I."/>
        </authorList>
    </citation>
    <scope>NUCLEOTIDE SEQUENCE</scope>
</reference>
<name>A0AAV1DBU0_OLDCO</name>
<keyword evidence="11" id="KW-0418">Kinase</keyword>
<dbReference type="InterPro" id="IPR025558">
    <property type="entry name" value="DUF4283"/>
</dbReference>
<dbReference type="InterPro" id="IPR036691">
    <property type="entry name" value="Endo/exonu/phosph_ase_sf"/>
</dbReference>
<feature type="domain" description="Protein kinase" evidence="20">
    <location>
        <begin position="1278"/>
        <end position="1558"/>
    </location>
</feature>
<evidence type="ECO:0000256" key="8">
    <source>
        <dbReference type="ARBA" id="ARBA00022692"/>
    </source>
</evidence>
<dbReference type="PROSITE" id="PS00107">
    <property type="entry name" value="PROTEIN_KINASE_ATP"/>
    <property type="match status" value="1"/>
</dbReference>
<feature type="compositionally biased region" description="Basic and acidic residues" evidence="18">
    <location>
        <begin position="2157"/>
        <end position="2167"/>
    </location>
</feature>
<keyword evidence="12 17" id="KW-0067">ATP-binding</keyword>
<keyword evidence="16" id="KW-0325">Glycoprotein</keyword>
<evidence type="ECO:0000256" key="5">
    <source>
        <dbReference type="ARBA" id="ARBA00022527"/>
    </source>
</evidence>
<dbReference type="InterPro" id="IPR000352">
    <property type="entry name" value="Pep_chain_release_fac_I"/>
</dbReference>
<organism evidence="21 22">
    <name type="scientific">Oldenlandia corymbosa var. corymbosa</name>
    <dbReference type="NCBI Taxonomy" id="529605"/>
    <lineage>
        <taxon>Eukaryota</taxon>
        <taxon>Viridiplantae</taxon>
        <taxon>Streptophyta</taxon>
        <taxon>Embryophyta</taxon>
        <taxon>Tracheophyta</taxon>
        <taxon>Spermatophyta</taxon>
        <taxon>Magnoliopsida</taxon>
        <taxon>eudicotyledons</taxon>
        <taxon>Gunneridae</taxon>
        <taxon>Pentapetalae</taxon>
        <taxon>asterids</taxon>
        <taxon>lamiids</taxon>
        <taxon>Gentianales</taxon>
        <taxon>Rubiaceae</taxon>
        <taxon>Rubioideae</taxon>
        <taxon>Spermacoceae</taxon>
        <taxon>Hedyotis-Oldenlandia complex</taxon>
        <taxon>Oldenlandia</taxon>
    </lineage>
</organism>
<dbReference type="InterPro" id="IPR052101">
    <property type="entry name" value="Plant_StressResp_Kinase"/>
</dbReference>
<accession>A0AAV1DBU0</accession>
<dbReference type="GO" id="GO:0016149">
    <property type="term" value="F:translation release factor activity, codon specific"/>
    <property type="evidence" value="ECO:0007669"/>
    <property type="project" value="InterPro"/>
</dbReference>
<evidence type="ECO:0000256" key="9">
    <source>
        <dbReference type="ARBA" id="ARBA00022729"/>
    </source>
</evidence>
<dbReference type="SMART" id="SM00937">
    <property type="entry name" value="PCRF"/>
    <property type="match status" value="1"/>
</dbReference>
<dbReference type="InterPro" id="IPR000719">
    <property type="entry name" value="Prot_kinase_dom"/>
</dbReference>
<dbReference type="Gene3D" id="3.60.10.10">
    <property type="entry name" value="Endonuclease/exonuclease/phosphatase"/>
    <property type="match status" value="1"/>
</dbReference>
<dbReference type="Gene3D" id="1.10.510.10">
    <property type="entry name" value="Transferase(Phosphotransferase) domain 1"/>
    <property type="match status" value="3"/>
</dbReference>
<feature type="compositionally biased region" description="Acidic residues" evidence="18">
    <location>
        <begin position="2113"/>
        <end position="2122"/>
    </location>
</feature>
<dbReference type="InterPro" id="IPR001245">
    <property type="entry name" value="Ser-Thr/Tyr_kinase_cat_dom"/>
</dbReference>
<dbReference type="InterPro" id="IPR005174">
    <property type="entry name" value="KIB1-4_b-propeller"/>
</dbReference>
<dbReference type="GO" id="GO:0004674">
    <property type="term" value="F:protein serine/threonine kinase activity"/>
    <property type="evidence" value="ECO:0007669"/>
    <property type="project" value="UniProtKB-KW"/>
</dbReference>
<dbReference type="Pfam" id="PF12819">
    <property type="entry name" value="Malectin_like"/>
    <property type="match status" value="1"/>
</dbReference>
<dbReference type="PANTHER" id="PTHR47983">
    <property type="entry name" value="PTO-INTERACTING PROTEIN 1-LIKE"/>
    <property type="match status" value="1"/>
</dbReference>
<dbReference type="FunFam" id="1.10.510.10:FF:000095">
    <property type="entry name" value="protein STRUBBELIG-RECEPTOR FAMILY 8"/>
    <property type="match status" value="1"/>
</dbReference>
<evidence type="ECO:0000256" key="2">
    <source>
        <dbReference type="ARBA" id="ARBA00010835"/>
    </source>
</evidence>
<keyword evidence="6" id="KW-0597">Phosphoprotein</keyword>
<evidence type="ECO:0000313" key="21">
    <source>
        <dbReference type="EMBL" id="CAI9105334.1"/>
    </source>
</evidence>